<comment type="caution">
    <text evidence="2">The sequence shown here is derived from an EMBL/GenBank/DDBJ whole genome shotgun (WGS) entry which is preliminary data.</text>
</comment>
<keyword evidence="3" id="KW-1185">Reference proteome</keyword>
<name>A0ABR8GRQ8_9CYAN</name>
<organism evidence="2 3">
    <name type="scientific">Scytonema hofmannii FACHB-248</name>
    <dbReference type="NCBI Taxonomy" id="1842502"/>
    <lineage>
        <taxon>Bacteria</taxon>
        <taxon>Bacillati</taxon>
        <taxon>Cyanobacteriota</taxon>
        <taxon>Cyanophyceae</taxon>
        <taxon>Nostocales</taxon>
        <taxon>Scytonemataceae</taxon>
        <taxon>Scytonema</taxon>
    </lineage>
</organism>
<keyword evidence="1" id="KW-0472">Membrane</keyword>
<sequence>MYFLRIESVIETLPALDAAFLIIISLVVLSAILFHRGYANAAPIYASIAKQRRHSFSLKQHHKVPCHRCRYFSRNPYLKCALHPVIVLTEQAVDCTDYCPNSEAKRVEKWRKALLIVQNVFPK</sequence>
<evidence type="ECO:0000256" key="1">
    <source>
        <dbReference type="SAM" id="Phobius"/>
    </source>
</evidence>
<feature type="transmembrane region" description="Helical" evidence="1">
    <location>
        <begin position="12"/>
        <end position="34"/>
    </location>
</feature>
<accession>A0ABR8GRQ8</accession>
<evidence type="ECO:0000313" key="3">
    <source>
        <dbReference type="Proteomes" id="UP000660380"/>
    </source>
</evidence>
<dbReference type="EMBL" id="JACJTA010000028">
    <property type="protein sequence ID" value="MBD2605720.1"/>
    <property type="molecule type" value="Genomic_DNA"/>
</dbReference>
<gene>
    <name evidence="2" type="ORF">H6G81_14590</name>
</gene>
<reference evidence="2 3" key="1">
    <citation type="journal article" date="2020" name="ISME J.">
        <title>Comparative genomics reveals insights into cyanobacterial evolution and habitat adaptation.</title>
        <authorList>
            <person name="Chen M.Y."/>
            <person name="Teng W.K."/>
            <person name="Zhao L."/>
            <person name="Hu C.X."/>
            <person name="Zhou Y.K."/>
            <person name="Han B.P."/>
            <person name="Song L.R."/>
            <person name="Shu W.S."/>
        </authorList>
    </citation>
    <scope>NUCLEOTIDE SEQUENCE [LARGE SCALE GENOMIC DNA]</scope>
    <source>
        <strain evidence="2 3">FACHB-248</strain>
    </source>
</reference>
<dbReference type="RefSeq" id="WP_038295905.1">
    <property type="nucleotide sequence ID" value="NZ_JACJTA010000028.1"/>
</dbReference>
<dbReference type="Proteomes" id="UP000660380">
    <property type="component" value="Unassembled WGS sequence"/>
</dbReference>
<keyword evidence="1" id="KW-0812">Transmembrane</keyword>
<protein>
    <submittedName>
        <fullName evidence="2">Uncharacterized protein</fullName>
    </submittedName>
</protein>
<keyword evidence="1" id="KW-1133">Transmembrane helix</keyword>
<proteinExistence type="predicted"/>
<evidence type="ECO:0000313" key="2">
    <source>
        <dbReference type="EMBL" id="MBD2605720.1"/>
    </source>
</evidence>